<feature type="compositionally biased region" description="Polar residues" evidence="1">
    <location>
        <begin position="323"/>
        <end position="343"/>
    </location>
</feature>
<dbReference type="EMBL" id="JAVRRJ010000005">
    <property type="protein sequence ID" value="KAK5084497.1"/>
    <property type="molecule type" value="Genomic_DNA"/>
</dbReference>
<accession>A0AAN7SY07</accession>
<name>A0AAN7SY07_9EURO</name>
<feature type="region of interest" description="Disordered" evidence="1">
    <location>
        <begin position="69"/>
        <end position="145"/>
    </location>
</feature>
<protein>
    <submittedName>
        <fullName evidence="2">Uncharacterized protein</fullName>
    </submittedName>
</protein>
<feature type="compositionally biased region" description="Basic and acidic residues" evidence="1">
    <location>
        <begin position="107"/>
        <end position="120"/>
    </location>
</feature>
<dbReference type="AlphaFoldDB" id="A0AAN7SY07"/>
<reference evidence="2 3" key="1">
    <citation type="submission" date="2023-08" db="EMBL/GenBank/DDBJ databases">
        <title>Black Yeasts Isolated from many extreme environments.</title>
        <authorList>
            <person name="Coleine C."/>
            <person name="Stajich J.E."/>
            <person name="Selbmann L."/>
        </authorList>
    </citation>
    <scope>NUCLEOTIDE SEQUENCE [LARGE SCALE GENOMIC DNA]</scope>
    <source>
        <strain evidence="2 3">CCFEE 5910</strain>
    </source>
</reference>
<feature type="region of interest" description="Disordered" evidence="1">
    <location>
        <begin position="1"/>
        <end position="25"/>
    </location>
</feature>
<gene>
    <name evidence="2" type="ORF">LTR05_005574</name>
</gene>
<evidence type="ECO:0000256" key="1">
    <source>
        <dbReference type="SAM" id="MobiDB-lite"/>
    </source>
</evidence>
<organism evidence="2 3">
    <name type="scientific">Lithohypha guttulata</name>
    <dbReference type="NCBI Taxonomy" id="1690604"/>
    <lineage>
        <taxon>Eukaryota</taxon>
        <taxon>Fungi</taxon>
        <taxon>Dikarya</taxon>
        <taxon>Ascomycota</taxon>
        <taxon>Pezizomycotina</taxon>
        <taxon>Eurotiomycetes</taxon>
        <taxon>Chaetothyriomycetidae</taxon>
        <taxon>Chaetothyriales</taxon>
        <taxon>Trichomeriaceae</taxon>
        <taxon>Lithohypha</taxon>
    </lineage>
</organism>
<evidence type="ECO:0000313" key="3">
    <source>
        <dbReference type="Proteomes" id="UP001309876"/>
    </source>
</evidence>
<feature type="compositionally biased region" description="Basic and acidic residues" evidence="1">
    <location>
        <begin position="382"/>
        <end position="418"/>
    </location>
</feature>
<feature type="compositionally biased region" description="Polar residues" evidence="1">
    <location>
        <begin position="81"/>
        <end position="97"/>
    </location>
</feature>
<sequence>MYQGSTGSKAVGSSPVRSRVALDRERLEYSTFPPRYIAKFGTDHGLQQIESSNRAVIGHIPTLFPVGRKAVQHKRHKSEEPTSQSSKLGQGNARRTQGSGGAQYRVNDPRCANRHDDRRGPPPSAYGFVRRQPVPDDASFSGLSPADRDGELSFFDWDSETGNDISALNKVKKTLRLGNNKRQQKSVKPAPNLIKDDNATPKNPTSSNKVVVSSTITAPRAQLPLKTTFDAQPPASLANCPGVGNPRKSHEQHTFYPASNMITSPATLRPHPDCMPPPRHRPTIQTRTTTFPVPKQSTTCAHRVRHSCDEPSSIHRTYNAIAQLSTRQQTSSDEGSTRPNSRRTPYLEADELEAFPANEERKYDHLPPSPTSATTTTSNTSERTKSIRTFMHDMKHDIIRRASGRDLRKEGERQPSKK</sequence>
<dbReference type="Proteomes" id="UP001309876">
    <property type="component" value="Unassembled WGS sequence"/>
</dbReference>
<feature type="region of interest" description="Disordered" evidence="1">
    <location>
        <begin position="323"/>
        <end position="418"/>
    </location>
</feature>
<keyword evidence="3" id="KW-1185">Reference proteome</keyword>
<feature type="region of interest" description="Disordered" evidence="1">
    <location>
        <begin position="176"/>
        <end position="213"/>
    </location>
</feature>
<feature type="compositionally biased region" description="Low complexity" evidence="1">
    <location>
        <begin position="371"/>
        <end position="381"/>
    </location>
</feature>
<proteinExistence type="predicted"/>
<feature type="compositionally biased region" description="Polar residues" evidence="1">
    <location>
        <begin position="200"/>
        <end position="213"/>
    </location>
</feature>
<evidence type="ECO:0000313" key="2">
    <source>
        <dbReference type="EMBL" id="KAK5084497.1"/>
    </source>
</evidence>
<comment type="caution">
    <text evidence="2">The sequence shown here is derived from an EMBL/GenBank/DDBJ whole genome shotgun (WGS) entry which is preliminary data.</text>
</comment>